<dbReference type="SUPFAM" id="SSF55073">
    <property type="entry name" value="Nucleotide cyclase"/>
    <property type="match status" value="1"/>
</dbReference>
<dbReference type="SMART" id="SM00044">
    <property type="entry name" value="CYCc"/>
    <property type="match status" value="1"/>
</dbReference>
<dbReference type="PROSITE" id="PS50125">
    <property type="entry name" value="GUANYLATE_CYCLASE_2"/>
    <property type="match status" value="1"/>
</dbReference>
<evidence type="ECO:0000313" key="6">
    <source>
        <dbReference type="Proteomes" id="UP000599109"/>
    </source>
</evidence>
<dbReference type="SUPFAM" id="SSF52540">
    <property type="entry name" value="P-loop containing nucleoside triphosphate hydrolases"/>
    <property type="match status" value="1"/>
</dbReference>
<dbReference type="SUPFAM" id="SSF48452">
    <property type="entry name" value="TPR-like"/>
    <property type="match status" value="2"/>
</dbReference>
<dbReference type="Proteomes" id="UP000599109">
    <property type="component" value="Unassembled WGS sequence"/>
</dbReference>
<dbReference type="CDD" id="cd07302">
    <property type="entry name" value="CHD"/>
    <property type="match status" value="1"/>
</dbReference>
<dbReference type="PANTHER" id="PTHR16305">
    <property type="entry name" value="TESTICULAR SOLUBLE ADENYLYL CYCLASE"/>
    <property type="match status" value="1"/>
</dbReference>
<evidence type="ECO:0000313" key="5">
    <source>
        <dbReference type="EMBL" id="MBL0392785.1"/>
    </source>
</evidence>
<evidence type="ECO:0000256" key="2">
    <source>
        <dbReference type="ARBA" id="ARBA00022840"/>
    </source>
</evidence>
<dbReference type="InterPro" id="IPR019734">
    <property type="entry name" value="TPR_rpt"/>
</dbReference>
<dbReference type="GO" id="GO:0004016">
    <property type="term" value="F:adenylate cyclase activity"/>
    <property type="evidence" value="ECO:0007669"/>
    <property type="project" value="UniProtKB-ARBA"/>
</dbReference>
<keyword evidence="2" id="KW-0067">ATP-binding</keyword>
<dbReference type="Pfam" id="PF00536">
    <property type="entry name" value="SAM_1"/>
    <property type="match status" value="1"/>
</dbReference>
<dbReference type="Pfam" id="PF13181">
    <property type="entry name" value="TPR_8"/>
    <property type="match status" value="1"/>
</dbReference>
<dbReference type="CDD" id="cd09487">
    <property type="entry name" value="SAM_superfamily"/>
    <property type="match status" value="1"/>
</dbReference>
<dbReference type="Pfam" id="PF13191">
    <property type="entry name" value="AAA_16"/>
    <property type="match status" value="1"/>
</dbReference>
<dbReference type="EMBL" id="JAEQNE010000004">
    <property type="protein sequence ID" value="MBL0392785.1"/>
    <property type="molecule type" value="Genomic_DNA"/>
</dbReference>
<dbReference type="PROSITE" id="PS50105">
    <property type="entry name" value="SAM_DOMAIN"/>
    <property type="match status" value="1"/>
</dbReference>
<feature type="domain" description="SAM" evidence="3">
    <location>
        <begin position="4"/>
        <end position="49"/>
    </location>
</feature>
<dbReference type="Gene3D" id="1.25.40.10">
    <property type="entry name" value="Tetratricopeptide repeat domain"/>
    <property type="match status" value="1"/>
</dbReference>
<dbReference type="InterPro" id="IPR027417">
    <property type="entry name" value="P-loop_NTPase"/>
</dbReference>
<accession>A0A936Z3A1</accession>
<sequence>MGAAGEHDLGDWLQSIGLGMHAETFRRNDVGFDVLRRLSDSDLKELGLSLGHRRILLDAVAEQAAQSAQAERRQITVMFCDLVGSTALSERLDLDDLRSLIHAYYSSCCNIIEAAGGFTARLVGDGILAYFGYPKAREDAAECAVRASLQILERIASERLQGRDALDVHIGMATGMAVISDMVGTGFAERHAATGLTPNLAARIESLAPAGSVLVSDETRRLAGGLFTYADLGWHQFRGLEKPVHVWRVMGESLSSVRFEAYRTTLFECVGRDTELATLSAHWQLARQGQASIVTVRGEAGIGKSRLLRTASEQFARSAGLVVLLQCSPNQARTPLHPLIAWIRREARVTGNDPADNVAHLSGWLGGMATRLEVALVADLLGAALPETEALPPMPADQRRNLTREVLVRHFERHSESAPVLFMLEDAHWMDGATEAFLRILFARMRQRPFMALITTRPPEQRDWSAVGRASEIPLEPLHAADAEKLIRNACNGQTLPTAVVDLILAKTDGVPLFIEELTATVLESEALRGAGSAPAAGEPLPALDIPWTLRDSLLARLDRLEGAREVARVASALGREFTFALLLDVTGQPARSLAAALDRLVEAQLLFRRGEPPKAEYLFKHALIQQAAYDGQLRGDRQALHARIVHAIEKHHPGMALNEPGLMAHHCHEANLPAKEVGYLHAAGVASTRMVAIAEALSYFTRAEELVARLEVTPANVRRHIDVILGLMEVGRFAILPRRLMELGALARSLARTDGVSLDDATMSAILFQEGRAYLYTGRYTQARRIFAEIRQLGRERESMLLEMKPASALSMNLCCQGLFNETLDFIHEGNIGHYKEAGSFIDYISGLGWIAYAMCETGPGDGGLRFADDSVREAEQLQSPIYVAGARIWRSHALMALRRFDEAVADARRCVELSEVHSVPYLGWHGLVFLSLCLCRAGRFDEAAQALEQARAMLERFAQGQWSLPDYLPAIEAELACFRGEHARALASADQAIETARAVGGYFTEAMAWRVKAVSSVRTGGDPEAAQALFDQAVRLHEQGGARAEQAFATLTWAHALQLAGHGERALQAMRAARDLARRHGFSLSRCEYGASAML</sequence>
<dbReference type="Gene3D" id="1.10.150.50">
    <property type="entry name" value="Transcription Factor, Ets-1"/>
    <property type="match status" value="1"/>
</dbReference>
<evidence type="ECO:0000259" key="3">
    <source>
        <dbReference type="PROSITE" id="PS50105"/>
    </source>
</evidence>
<evidence type="ECO:0000259" key="4">
    <source>
        <dbReference type="PROSITE" id="PS50125"/>
    </source>
</evidence>
<evidence type="ECO:0000256" key="1">
    <source>
        <dbReference type="ARBA" id="ARBA00022741"/>
    </source>
</evidence>
<dbReference type="InterPro" id="IPR011990">
    <property type="entry name" value="TPR-like_helical_dom_sf"/>
</dbReference>
<name>A0A936Z3A1_9BURK</name>
<dbReference type="Gene3D" id="3.30.70.1230">
    <property type="entry name" value="Nucleotide cyclase"/>
    <property type="match status" value="1"/>
</dbReference>
<comment type="caution">
    <text evidence="5">The sequence shown here is derived from an EMBL/GenBank/DDBJ whole genome shotgun (WGS) entry which is preliminary data.</text>
</comment>
<dbReference type="InterPro" id="IPR013761">
    <property type="entry name" value="SAM/pointed_sf"/>
</dbReference>
<reference evidence="5 6" key="1">
    <citation type="journal article" date="2017" name="Int. J. Syst. Evol. Microbiol.">
        <title>Ramlibacter monticola sp. nov., isolated from forest soil.</title>
        <authorList>
            <person name="Chaudhary D.K."/>
            <person name="Kim J."/>
        </authorList>
    </citation>
    <scope>NUCLEOTIDE SEQUENCE [LARGE SCALE GENOMIC DNA]</scope>
    <source>
        <strain evidence="5 6">KACC 19175</strain>
    </source>
</reference>
<protein>
    <submittedName>
        <fullName evidence="5">AAA family ATPase</fullName>
    </submittedName>
</protein>
<keyword evidence="1" id="KW-0547">Nucleotide-binding</keyword>
<dbReference type="GO" id="GO:0005524">
    <property type="term" value="F:ATP binding"/>
    <property type="evidence" value="ECO:0007669"/>
    <property type="project" value="UniProtKB-KW"/>
</dbReference>
<organism evidence="5 6">
    <name type="scientific">Ramlibacter monticola</name>
    <dbReference type="NCBI Taxonomy" id="1926872"/>
    <lineage>
        <taxon>Bacteria</taxon>
        <taxon>Pseudomonadati</taxon>
        <taxon>Pseudomonadota</taxon>
        <taxon>Betaproteobacteria</taxon>
        <taxon>Burkholderiales</taxon>
        <taxon>Comamonadaceae</taxon>
        <taxon>Ramlibacter</taxon>
    </lineage>
</organism>
<dbReference type="PANTHER" id="PTHR16305:SF28">
    <property type="entry name" value="GUANYLATE CYCLASE DOMAIN-CONTAINING PROTEIN"/>
    <property type="match status" value="1"/>
</dbReference>
<dbReference type="InterPro" id="IPR041664">
    <property type="entry name" value="AAA_16"/>
</dbReference>
<dbReference type="RefSeq" id="WP_201675456.1">
    <property type="nucleotide sequence ID" value="NZ_JAEQNE010000004.1"/>
</dbReference>
<keyword evidence="6" id="KW-1185">Reference proteome</keyword>
<dbReference type="GO" id="GO:0035556">
    <property type="term" value="P:intracellular signal transduction"/>
    <property type="evidence" value="ECO:0007669"/>
    <property type="project" value="InterPro"/>
</dbReference>
<proteinExistence type="predicted"/>
<feature type="domain" description="Guanylate cyclase" evidence="4">
    <location>
        <begin position="76"/>
        <end position="205"/>
    </location>
</feature>
<dbReference type="InterPro" id="IPR001054">
    <property type="entry name" value="A/G_cyclase"/>
</dbReference>
<dbReference type="InterPro" id="IPR001660">
    <property type="entry name" value="SAM"/>
</dbReference>
<dbReference type="AlphaFoldDB" id="A0A936Z3A1"/>
<dbReference type="Pfam" id="PF00211">
    <property type="entry name" value="Guanylate_cyc"/>
    <property type="match status" value="1"/>
</dbReference>
<dbReference type="SUPFAM" id="SSF47769">
    <property type="entry name" value="SAM/Pointed domain"/>
    <property type="match status" value="1"/>
</dbReference>
<gene>
    <name evidence="5" type="ORF">JJ685_16735</name>
</gene>
<dbReference type="InterPro" id="IPR029787">
    <property type="entry name" value="Nucleotide_cyclase"/>
</dbReference>
<dbReference type="GO" id="GO:0009190">
    <property type="term" value="P:cyclic nucleotide biosynthetic process"/>
    <property type="evidence" value="ECO:0007669"/>
    <property type="project" value="InterPro"/>
</dbReference>
<dbReference type="GO" id="GO:0005737">
    <property type="term" value="C:cytoplasm"/>
    <property type="evidence" value="ECO:0007669"/>
    <property type="project" value="TreeGrafter"/>
</dbReference>
<dbReference type="SMART" id="SM00454">
    <property type="entry name" value="SAM"/>
    <property type="match status" value="1"/>
</dbReference>